<comment type="similarity">
    <text evidence="1 4">Belongs to the cyclophilin-type PPIase family.</text>
</comment>
<dbReference type="PRINTS" id="PR00153">
    <property type="entry name" value="CSAPPISMRASE"/>
</dbReference>
<dbReference type="GO" id="GO:0003755">
    <property type="term" value="F:peptidyl-prolyl cis-trans isomerase activity"/>
    <property type="evidence" value="ECO:0007669"/>
    <property type="project" value="UniProtKB-UniRule"/>
</dbReference>
<dbReference type="GO" id="GO:0016018">
    <property type="term" value="F:cyclosporin A binding"/>
    <property type="evidence" value="ECO:0007669"/>
    <property type="project" value="TreeGrafter"/>
</dbReference>
<keyword evidence="7" id="KW-1185">Reference proteome</keyword>
<evidence type="ECO:0000259" key="5">
    <source>
        <dbReference type="PROSITE" id="PS50072"/>
    </source>
</evidence>
<reference evidence="6" key="2">
    <citation type="submission" date="2021-12" db="EMBL/GenBank/DDBJ databases">
        <title>Resequencing data analysis of finger millet.</title>
        <authorList>
            <person name="Hatakeyama M."/>
            <person name="Aluri S."/>
            <person name="Balachadran M.T."/>
            <person name="Sivarajan S.R."/>
            <person name="Poveda L."/>
            <person name="Shimizu-Inatsugi R."/>
            <person name="Schlapbach R."/>
            <person name="Sreeman S.M."/>
            <person name="Shimizu K.K."/>
        </authorList>
    </citation>
    <scope>NUCLEOTIDE SEQUENCE</scope>
</reference>
<dbReference type="Pfam" id="PF00160">
    <property type="entry name" value="Pro_isomerase"/>
    <property type="match status" value="1"/>
</dbReference>
<comment type="function">
    <text evidence="4">PPIases accelerate the folding of proteins. It catalyzes the cis-trans isomerization of proline imidic peptide bonds in oligopeptides.</text>
</comment>
<organism evidence="6 7">
    <name type="scientific">Eleusine coracana subsp. coracana</name>
    <dbReference type="NCBI Taxonomy" id="191504"/>
    <lineage>
        <taxon>Eukaryota</taxon>
        <taxon>Viridiplantae</taxon>
        <taxon>Streptophyta</taxon>
        <taxon>Embryophyta</taxon>
        <taxon>Tracheophyta</taxon>
        <taxon>Spermatophyta</taxon>
        <taxon>Magnoliopsida</taxon>
        <taxon>Liliopsida</taxon>
        <taxon>Poales</taxon>
        <taxon>Poaceae</taxon>
        <taxon>PACMAD clade</taxon>
        <taxon>Chloridoideae</taxon>
        <taxon>Cynodonteae</taxon>
        <taxon>Eleusininae</taxon>
        <taxon>Eleusine</taxon>
    </lineage>
</organism>
<feature type="domain" description="PPIase cyclophilin-type" evidence="5">
    <location>
        <begin position="44"/>
        <end position="215"/>
    </location>
</feature>
<dbReference type="PANTHER" id="PTHR11071">
    <property type="entry name" value="PEPTIDYL-PROLYL CIS-TRANS ISOMERASE"/>
    <property type="match status" value="1"/>
</dbReference>
<dbReference type="SUPFAM" id="SSF50891">
    <property type="entry name" value="Cyclophilin-like"/>
    <property type="match status" value="1"/>
</dbReference>
<dbReference type="EC" id="5.2.1.8" evidence="4"/>
<accession>A0AAV5CGQ1</accession>
<dbReference type="GO" id="GO:0005737">
    <property type="term" value="C:cytoplasm"/>
    <property type="evidence" value="ECO:0007669"/>
    <property type="project" value="TreeGrafter"/>
</dbReference>
<keyword evidence="2 4" id="KW-0697">Rotamase</keyword>
<evidence type="ECO:0000256" key="2">
    <source>
        <dbReference type="ARBA" id="ARBA00023110"/>
    </source>
</evidence>
<dbReference type="PANTHER" id="PTHR11071:SF561">
    <property type="entry name" value="PEPTIDYL-PROLYL CIS-TRANS ISOMERASE D-RELATED"/>
    <property type="match status" value="1"/>
</dbReference>
<dbReference type="EMBL" id="BQKI01000007">
    <property type="protein sequence ID" value="GJM97488.1"/>
    <property type="molecule type" value="Genomic_DNA"/>
</dbReference>
<dbReference type="PIRSF" id="PIRSF001467">
    <property type="entry name" value="Peptidylpro_ismrse"/>
    <property type="match status" value="1"/>
</dbReference>
<name>A0AAV5CGQ1_ELECO</name>
<feature type="chain" id="PRO_5043089029" description="Peptidyl-prolyl cis-trans isomerase" evidence="4">
    <location>
        <begin position="29"/>
        <end position="223"/>
    </location>
</feature>
<dbReference type="Gene3D" id="2.40.100.10">
    <property type="entry name" value="Cyclophilin-like"/>
    <property type="match status" value="1"/>
</dbReference>
<protein>
    <recommendedName>
        <fullName evidence="4">Peptidyl-prolyl cis-trans isomerase</fullName>
        <shortName evidence="4">PPIase</shortName>
        <ecNumber evidence="4">5.2.1.8</ecNumber>
    </recommendedName>
</protein>
<feature type="signal peptide" evidence="4">
    <location>
        <begin position="1"/>
        <end position="28"/>
    </location>
</feature>
<reference evidence="6" key="1">
    <citation type="journal article" date="2018" name="DNA Res.">
        <title>Multiple hybrid de novo genome assembly of finger millet, an orphan allotetraploid crop.</title>
        <authorList>
            <person name="Hatakeyama M."/>
            <person name="Aluri S."/>
            <person name="Balachadran M.T."/>
            <person name="Sivarajan S.R."/>
            <person name="Patrignani A."/>
            <person name="Gruter S."/>
            <person name="Poveda L."/>
            <person name="Shimizu-Inatsugi R."/>
            <person name="Baeten J."/>
            <person name="Francoijs K.J."/>
            <person name="Nataraja K.N."/>
            <person name="Reddy Y.A.N."/>
            <person name="Phadnis S."/>
            <person name="Ravikumar R.L."/>
            <person name="Schlapbach R."/>
            <person name="Sreeman S.M."/>
            <person name="Shimizu K.K."/>
        </authorList>
    </citation>
    <scope>NUCLEOTIDE SEQUENCE</scope>
</reference>
<evidence type="ECO:0000313" key="7">
    <source>
        <dbReference type="Proteomes" id="UP001054889"/>
    </source>
</evidence>
<keyword evidence="4" id="KW-0732">Signal</keyword>
<dbReference type="GO" id="GO:0006457">
    <property type="term" value="P:protein folding"/>
    <property type="evidence" value="ECO:0007669"/>
    <property type="project" value="TreeGrafter"/>
</dbReference>
<comment type="catalytic activity">
    <reaction evidence="4">
        <text>[protein]-peptidylproline (omega=180) = [protein]-peptidylproline (omega=0)</text>
        <dbReference type="Rhea" id="RHEA:16237"/>
        <dbReference type="Rhea" id="RHEA-COMP:10747"/>
        <dbReference type="Rhea" id="RHEA-COMP:10748"/>
        <dbReference type="ChEBI" id="CHEBI:83833"/>
        <dbReference type="ChEBI" id="CHEBI:83834"/>
        <dbReference type="EC" id="5.2.1.8"/>
    </reaction>
</comment>
<evidence type="ECO:0000313" key="6">
    <source>
        <dbReference type="EMBL" id="GJM97488.1"/>
    </source>
</evidence>
<evidence type="ECO:0000256" key="1">
    <source>
        <dbReference type="ARBA" id="ARBA00007365"/>
    </source>
</evidence>
<evidence type="ECO:0000256" key="3">
    <source>
        <dbReference type="ARBA" id="ARBA00023235"/>
    </source>
</evidence>
<proteinExistence type="inferred from homology"/>
<comment type="caution">
    <text evidence="6">The sequence shown here is derived from an EMBL/GenBank/DDBJ whole genome shotgun (WGS) entry which is preliminary data.</text>
</comment>
<dbReference type="InterPro" id="IPR024936">
    <property type="entry name" value="Cyclophilin-type_PPIase"/>
</dbReference>
<sequence>MALSGRRRSVPLCLWLALAAATLTLTQAHEDTEAELNKITNKVFLDIQIDGKPVGRILIGLNGKAAPRTTGEKGIGKHGERLHYKGTFFTRVVTGFIIQGGDVVNNNGSGCDSIYGDKFADEDFKLHHKLGVVSMVNEVNILPDGQRKAVKDTNGSQFFITVADTPKTRGLDGQHVVFGRVISGMDVVHKIEALGNFNMAETGQKGRVLIANSGELPMSDELK</sequence>
<dbReference type="Proteomes" id="UP001054889">
    <property type="component" value="Unassembled WGS sequence"/>
</dbReference>
<dbReference type="InterPro" id="IPR002130">
    <property type="entry name" value="Cyclophilin-type_PPIase_dom"/>
</dbReference>
<dbReference type="AlphaFoldDB" id="A0AAV5CGQ1"/>
<evidence type="ECO:0000256" key="4">
    <source>
        <dbReference type="RuleBase" id="RU363019"/>
    </source>
</evidence>
<gene>
    <name evidence="6" type="primary">ga14418</name>
    <name evidence="6" type="ORF">PR202_ga14418</name>
</gene>
<dbReference type="PROSITE" id="PS50072">
    <property type="entry name" value="CSA_PPIASE_2"/>
    <property type="match status" value="1"/>
</dbReference>
<keyword evidence="3 4" id="KW-0413">Isomerase</keyword>
<dbReference type="InterPro" id="IPR029000">
    <property type="entry name" value="Cyclophilin-like_dom_sf"/>
</dbReference>